<dbReference type="PANTHER" id="PTHR11947:SF21">
    <property type="entry name" value="[PYRUVATE DEHYDROGENASE (ACETYL-TRANSFERRING)] KINASE ISOZYME 3, MITOCHONDRIAL"/>
    <property type="match status" value="1"/>
</dbReference>
<dbReference type="AlphaFoldDB" id="A0A6P9CZC0"/>
<dbReference type="InterPro" id="IPR005467">
    <property type="entry name" value="His_kinase_dom"/>
</dbReference>
<comment type="similarity">
    <text evidence="2 9">Belongs to the PDK/BCKDK protein kinase family.</text>
</comment>
<comment type="subcellular location">
    <subcellularLocation>
        <location evidence="1 9">Mitochondrion matrix</location>
    </subcellularLocation>
</comment>
<keyword evidence="12" id="KW-1185">Reference proteome</keyword>
<dbReference type="InterPro" id="IPR036784">
    <property type="entry name" value="AK/P_DHK_N_sf"/>
</dbReference>
<keyword evidence="5 9" id="KW-0418">Kinase</keyword>
<evidence type="ECO:0000313" key="13">
    <source>
        <dbReference type="RefSeq" id="XP_034289053.1"/>
    </source>
</evidence>
<dbReference type="FunFam" id="1.20.140.20:FF:000001">
    <property type="entry name" value="[Pyruvate dehydrogenase (acetyl-transferring)] kinase isozyme 2, mitochondrial"/>
    <property type="match status" value="1"/>
</dbReference>
<reference evidence="13" key="1">
    <citation type="submission" date="2025-08" db="UniProtKB">
        <authorList>
            <consortium name="RefSeq"/>
        </authorList>
    </citation>
    <scope>IDENTIFICATION</scope>
    <source>
        <tissue evidence="13">Blood</tissue>
    </source>
</reference>
<dbReference type="GO" id="GO:0004740">
    <property type="term" value="F:pyruvate dehydrogenase (acetyl-transferring) kinase activity"/>
    <property type="evidence" value="ECO:0007669"/>
    <property type="project" value="TreeGrafter"/>
</dbReference>
<evidence type="ECO:0000256" key="2">
    <source>
        <dbReference type="ARBA" id="ARBA00006155"/>
    </source>
</evidence>
<evidence type="ECO:0000256" key="8">
    <source>
        <dbReference type="ARBA" id="ARBA00023128"/>
    </source>
</evidence>
<dbReference type="Pfam" id="PF10436">
    <property type="entry name" value="BCDHK_Adom3"/>
    <property type="match status" value="1"/>
</dbReference>
<dbReference type="InterPro" id="IPR018955">
    <property type="entry name" value="BCDHK/PDK_N"/>
</dbReference>
<dbReference type="InterPro" id="IPR039028">
    <property type="entry name" value="BCKD/PDK"/>
</dbReference>
<evidence type="ECO:0000256" key="1">
    <source>
        <dbReference type="ARBA" id="ARBA00004305"/>
    </source>
</evidence>
<dbReference type="Gene3D" id="1.20.140.20">
    <property type="entry name" value="Alpha-ketoacid/pyruvate dehydrogenase kinase, N-terminal domain"/>
    <property type="match status" value="1"/>
</dbReference>
<dbReference type="Gene3D" id="3.30.565.10">
    <property type="entry name" value="Histidine kinase-like ATPase, C-terminal domain"/>
    <property type="match status" value="1"/>
</dbReference>
<dbReference type="SMART" id="SM00387">
    <property type="entry name" value="HATPase_c"/>
    <property type="match status" value="1"/>
</dbReference>
<dbReference type="Pfam" id="PF02518">
    <property type="entry name" value="HATPase_c"/>
    <property type="match status" value="1"/>
</dbReference>
<dbReference type="SUPFAM" id="SSF55874">
    <property type="entry name" value="ATPase domain of HSP90 chaperone/DNA topoisomerase II/histidine kinase"/>
    <property type="match status" value="1"/>
</dbReference>
<keyword evidence="13" id="KW-0670">Pyruvate</keyword>
<gene>
    <name evidence="13" type="primary">PDK3</name>
</gene>
<sequence>MRLCGVLLKSPIPKQIEYYSRFSPSPLSIKQFLDFGRDNACEKTSYMFLRKELPVRLANTMREVNLLPDNLLNRPSVKLVQSWYMQSFLELLEYENKSPEDPHVLDNFLDILIKVRNRHNDVVPTMAQGVIEYKEKYGFDPFVSSNIQYFLDRFYTNRISFRMLINQHRNSMIALLFGGVTNPAHPKHIGSIDPTCNVADVVEDAFATAKMLCEQYYQVAPDLEIEEFNAKAPGRPIQVVYVPSHLFHMLFELFKNSMRATVELHESKCKNYPSIKTLVTLGKEDLSIKISDKGGGVPLRKIDRLFNYMYSTAPRPNLEPSRAVPLAGYGYGLPISRLYARYFQGDLKLYSMEGVGTDAVIYLKALSSESFERLPVFNKSAWRHYKTTPEADDWSNPSSEPRDASKYKANR</sequence>
<dbReference type="SUPFAM" id="SSF69012">
    <property type="entry name" value="alpha-ketoacid dehydrogenase kinase, N-terminal domain"/>
    <property type="match status" value="1"/>
</dbReference>
<evidence type="ECO:0000256" key="6">
    <source>
        <dbReference type="ARBA" id="ARBA00022840"/>
    </source>
</evidence>
<proteinExistence type="inferred from homology"/>
<dbReference type="InParanoid" id="A0A6P9CZC0"/>
<dbReference type="InterPro" id="IPR003594">
    <property type="entry name" value="HATPase_dom"/>
</dbReference>
<dbReference type="RefSeq" id="XP_034289053.1">
    <property type="nucleotide sequence ID" value="XM_034433162.2"/>
</dbReference>
<dbReference type="CTD" id="5165"/>
<feature type="domain" description="Histidine kinase" evidence="11">
    <location>
        <begin position="243"/>
        <end position="367"/>
    </location>
</feature>
<keyword evidence="7" id="KW-0809">Transit peptide</keyword>
<dbReference type="GO" id="GO:0005759">
    <property type="term" value="C:mitochondrial matrix"/>
    <property type="evidence" value="ECO:0007669"/>
    <property type="project" value="UniProtKB-SubCell"/>
</dbReference>
<protein>
    <recommendedName>
        <fullName evidence="9">Protein-serine/threonine kinase</fullName>
        <ecNumber evidence="9">2.7.11.-</ecNumber>
    </recommendedName>
</protein>
<dbReference type="GO" id="GO:0005524">
    <property type="term" value="F:ATP binding"/>
    <property type="evidence" value="ECO:0007669"/>
    <property type="project" value="UniProtKB-UniRule"/>
</dbReference>
<dbReference type="KEGG" id="pgut:117674927"/>
<dbReference type="PROSITE" id="PS50109">
    <property type="entry name" value="HIS_KIN"/>
    <property type="match status" value="1"/>
</dbReference>
<evidence type="ECO:0000256" key="10">
    <source>
        <dbReference type="SAM" id="MobiDB-lite"/>
    </source>
</evidence>
<evidence type="ECO:0000313" key="12">
    <source>
        <dbReference type="Proteomes" id="UP001652622"/>
    </source>
</evidence>
<evidence type="ECO:0000256" key="5">
    <source>
        <dbReference type="ARBA" id="ARBA00022777"/>
    </source>
</evidence>
<dbReference type="PANTHER" id="PTHR11947">
    <property type="entry name" value="PYRUVATE DEHYDROGENASE KINASE"/>
    <property type="match status" value="1"/>
</dbReference>
<accession>A0A6P9CZC0</accession>
<keyword evidence="6 9" id="KW-0067">ATP-binding</keyword>
<organism evidence="12 13">
    <name type="scientific">Pantherophis guttatus</name>
    <name type="common">Corn snake</name>
    <name type="synonym">Elaphe guttata</name>
    <dbReference type="NCBI Taxonomy" id="94885"/>
    <lineage>
        <taxon>Eukaryota</taxon>
        <taxon>Metazoa</taxon>
        <taxon>Chordata</taxon>
        <taxon>Craniata</taxon>
        <taxon>Vertebrata</taxon>
        <taxon>Euteleostomi</taxon>
        <taxon>Lepidosauria</taxon>
        <taxon>Squamata</taxon>
        <taxon>Bifurcata</taxon>
        <taxon>Unidentata</taxon>
        <taxon>Episquamata</taxon>
        <taxon>Toxicofera</taxon>
        <taxon>Serpentes</taxon>
        <taxon>Colubroidea</taxon>
        <taxon>Colubridae</taxon>
        <taxon>Colubrinae</taxon>
        <taxon>Pantherophis</taxon>
    </lineage>
</organism>
<dbReference type="EC" id="2.7.11.-" evidence="9"/>
<evidence type="ECO:0000256" key="9">
    <source>
        <dbReference type="RuleBase" id="RU366032"/>
    </source>
</evidence>
<dbReference type="GO" id="GO:0010906">
    <property type="term" value="P:regulation of glucose metabolic process"/>
    <property type="evidence" value="ECO:0007669"/>
    <property type="project" value="TreeGrafter"/>
</dbReference>
<dbReference type="GeneID" id="117674927"/>
<evidence type="ECO:0000256" key="4">
    <source>
        <dbReference type="ARBA" id="ARBA00022741"/>
    </source>
</evidence>
<dbReference type="Proteomes" id="UP001652622">
    <property type="component" value="Unplaced"/>
</dbReference>
<dbReference type="OMA" id="PIERRYF"/>
<dbReference type="CDD" id="cd16929">
    <property type="entry name" value="HATPase_PDK-like"/>
    <property type="match status" value="1"/>
</dbReference>
<dbReference type="InterPro" id="IPR036890">
    <property type="entry name" value="HATPase_C_sf"/>
</dbReference>
<evidence type="ECO:0000259" key="11">
    <source>
        <dbReference type="PROSITE" id="PS50109"/>
    </source>
</evidence>
<keyword evidence="3 9" id="KW-0808">Transferase</keyword>
<dbReference type="FunFam" id="3.30.565.10:FF:000007">
    <property type="entry name" value="Mitochondrial pyruvate dehydrogenase kinase isoform 2"/>
    <property type="match status" value="1"/>
</dbReference>
<keyword evidence="4 9" id="KW-0547">Nucleotide-binding</keyword>
<evidence type="ECO:0000256" key="3">
    <source>
        <dbReference type="ARBA" id="ARBA00022679"/>
    </source>
</evidence>
<evidence type="ECO:0000256" key="7">
    <source>
        <dbReference type="ARBA" id="ARBA00022946"/>
    </source>
</evidence>
<name>A0A6P9CZC0_PANGU</name>
<keyword evidence="8 9" id="KW-0496">Mitochondrion</keyword>
<feature type="region of interest" description="Disordered" evidence="10">
    <location>
        <begin position="388"/>
        <end position="411"/>
    </location>
</feature>
<feature type="compositionally biased region" description="Basic and acidic residues" evidence="10">
    <location>
        <begin position="400"/>
        <end position="411"/>
    </location>
</feature>